<dbReference type="RefSeq" id="WP_167128262.1">
    <property type="nucleotide sequence ID" value="NZ_JAANCM010000004.1"/>
</dbReference>
<protein>
    <submittedName>
        <fullName evidence="2">Uncharacterized protein</fullName>
    </submittedName>
</protein>
<evidence type="ECO:0000313" key="3">
    <source>
        <dbReference type="Proteomes" id="UP001155840"/>
    </source>
</evidence>
<keyword evidence="3" id="KW-1185">Reference proteome</keyword>
<reference evidence="2" key="1">
    <citation type="submission" date="2020-03" db="EMBL/GenBank/DDBJ databases">
        <title>Ferranicluibacter endophyticum gen. nov., sp. nov., a new genus isolated from Rubus ulmifolius Schott. stem.</title>
        <authorList>
            <person name="Roca-Couso R."/>
            <person name="Flores-Felix J.D."/>
            <person name="Igual J.M."/>
            <person name="Rivas R."/>
        </authorList>
    </citation>
    <scope>NUCLEOTIDE SEQUENCE</scope>
    <source>
        <strain evidence="2">CRRU44</strain>
    </source>
</reference>
<dbReference type="Proteomes" id="UP001155840">
    <property type="component" value="Unassembled WGS sequence"/>
</dbReference>
<dbReference type="EMBL" id="JAANCM010000004">
    <property type="protein sequence ID" value="NHT75910.1"/>
    <property type="molecule type" value="Genomic_DNA"/>
</dbReference>
<proteinExistence type="predicted"/>
<comment type="caution">
    <text evidence="2">The sequence shown here is derived from an EMBL/GenBank/DDBJ whole genome shotgun (WGS) entry which is preliminary data.</text>
</comment>
<evidence type="ECO:0000313" key="1">
    <source>
        <dbReference type="EMBL" id="NHT75910.1"/>
    </source>
</evidence>
<dbReference type="AlphaFoldDB" id="A0AA43ZDR1"/>
<gene>
    <name evidence="1" type="ORF">G8E10_09145</name>
    <name evidence="2" type="ORF">G8E10_09480</name>
</gene>
<name>A0AA43ZDR1_9HYPH</name>
<organism evidence="2 3">
    <name type="scientific">Ferranicluibacter rubi</name>
    <dbReference type="NCBI Taxonomy" id="2715133"/>
    <lineage>
        <taxon>Bacteria</taxon>
        <taxon>Pseudomonadati</taxon>
        <taxon>Pseudomonadota</taxon>
        <taxon>Alphaproteobacteria</taxon>
        <taxon>Hyphomicrobiales</taxon>
        <taxon>Rhizobiaceae</taxon>
        <taxon>Ferranicluibacter</taxon>
    </lineage>
</organism>
<sequence>MKCNFVVGQRVVCINSDWPENGVIEIARKVVPTPSRVPMINEVLTIREIRGGLINNEVVFLHFEEFPHGWDSRHFAPLITRKTDISIFTDMLTPAGKEKADA</sequence>
<dbReference type="EMBL" id="JAANCM010000004">
    <property type="protein sequence ID" value="NHT75970.1"/>
    <property type="molecule type" value="Genomic_DNA"/>
</dbReference>
<accession>A0AA43ZDR1</accession>
<evidence type="ECO:0000313" key="2">
    <source>
        <dbReference type="EMBL" id="NHT75970.1"/>
    </source>
</evidence>